<keyword evidence="5" id="KW-0812">Transmembrane</keyword>
<dbReference type="PANTHER" id="PTHR30469:SF39">
    <property type="entry name" value="SLL0180 PROTEIN"/>
    <property type="match status" value="1"/>
</dbReference>
<dbReference type="OrthoDB" id="5379451at2"/>
<keyword evidence="5" id="KW-0472">Membrane</keyword>
<dbReference type="GO" id="GO:1990281">
    <property type="term" value="C:efflux pump complex"/>
    <property type="evidence" value="ECO:0007669"/>
    <property type="project" value="TreeGrafter"/>
</dbReference>
<comment type="subcellular location">
    <subcellularLocation>
        <location evidence="1">Cell membrane</location>
    </subcellularLocation>
</comment>
<dbReference type="AlphaFoldDB" id="A0A8S9SZR1"/>
<evidence type="ECO:0000256" key="1">
    <source>
        <dbReference type="ARBA" id="ARBA00004236"/>
    </source>
</evidence>
<evidence type="ECO:0000259" key="6">
    <source>
        <dbReference type="Pfam" id="PF25917"/>
    </source>
</evidence>
<dbReference type="PANTHER" id="PTHR30469">
    <property type="entry name" value="MULTIDRUG RESISTANCE PROTEIN MDTA"/>
    <property type="match status" value="1"/>
</dbReference>
<evidence type="ECO:0000256" key="2">
    <source>
        <dbReference type="ARBA" id="ARBA00009477"/>
    </source>
</evidence>
<reference evidence="8" key="2">
    <citation type="submission" date="2019-11" db="EMBL/GenBank/DDBJ databases">
        <title>Improved Assembly of Tolypothrix boutellei genome.</title>
        <authorList>
            <person name="Sarangi A.N."/>
            <person name="Mukherjee M."/>
            <person name="Ghosh S."/>
            <person name="Singh D."/>
            <person name="Das A."/>
            <person name="Kant S."/>
            <person name="Prusty A."/>
            <person name="Tripathy S."/>
        </authorList>
    </citation>
    <scope>NUCLEOTIDE SEQUENCE</scope>
    <source>
        <strain evidence="8">VB521301</strain>
    </source>
</reference>
<evidence type="ECO:0000313" key="9">
    <source>
        <dbReference type="Proteomes" id="UP000029738"/>
    </source>
</evidence>
<evidence type="ECO:0000256" key="5">
    <source>
        <dbReference type="SAM" id="Phobius"/>
    </source>
</evidence>
<dbReference type="Gene3D" id="1.10.287.470">
    <property type="entry name" value="Helix hairpin bin"/>
    <property type="match status" value="1"/>
</dbReference>
<feature type="domain" description="Multidrug resistance protein MdtA-like barrel-sandwich hybrid" evidence="6">
    <location>
        <begin position="131"/>
        <end position="314"/>
    </location>
</feature>
<feature type="compositionally biased region" description="Polar residues" evidence="4">
    <location>
        <begin position="29"/>
        <end position="42"/>
    </location>
</feature>
<dbReference type="Pfam" id="PF25917">
    <property type="entry name" value="BSH_RND"/>
    <property type="match status" value="1"/>
</dbReference>
<evidence type="ECO:0000259" key="7">
    <source>
        <dbReference type="Pfam" id="PF25944"/>
    </source>
</evidence>
<proteinExistence type="inferred from homology"/>
<dbReference type="Gene3D" id="2.40.50.100">
    <property type="match status" value="1"/>
</dbReference>
<dbReference type="Gene3D" id="2.40.420.20">
    <property type="match status" value="1"/>
</dbReference>
<gene>
    <name evidence="8" type="ORF">DA73_0400007535</name>
</gene>
<keyword evidence="5" id="KW-1133">Transmembrane helix</keyword>
<dbReference type="Proteomes" id="UP000029738">
    <property type="component" value="Unassembled WGS sequence"/>
</dbReference>
<dbReference type="Pfam" id="PF25944">
    <property type="entry name" value="Beta-barrel_RND"/>
    <property type="match status" value="1"/>
</dbReference>
<feature type="coiled-coil region" evidence="3">
    <location>
        <begin position="252"/>
        <end position="286"/>
    </location>
</feature>
<reference evidence="8" key="1">
    <citation type="journal article" date="2015" name="Genome Announc.">
        <title>Draft Genome Sequence of Tolypothrix boutellei Strain VB521301.</title>
        <authorList>
            <person name="Chandrababunaidu M.M."/>
            <person name="Singh D."/>
            <person name="Sen D."/>
            <person name="Bhan S."/>
            <person name="Das S."/>
            <person name="Gupta A."/>
            <person name="Adhikary S.P."/>
            <person name="Tripathy S."/>
        </authorList>
    </citation>
    <scope>NUCLEOTIDE SEQUENCE</scope>
    <source>
        <strain evidence="8">VB521301</strain>
    </source>
</reference>
<evidence type="ECO:0000256" key="4">
    <source>
        <dbReference type="SAM" id="MobiDB-lite"/>
    </source>
</evidence>
<keyword evidence="3" id="KW-0175">Coiled coil</keyword>
<dbReference type="InterPro" id="IPR058626">
    <property type="entry name" value="MdtA-like_b-barrel"/>
</dbReference>
<keyword evidence="9" id="KW-1185">Reference proteome</keyword>
<dbReference type="Gene3D" id="2.40.30.170">
    <property type="match status" value="1"/>
</dbReference>
<dbReference type="FunFam" id="2.40.420.20:FF:000007">
    <property type="entry name" value="HAE1 family efflux pump MFP component"/>
    <property type="match status" value="1"/>
</dbReference>
<accession>A0A8S9SZR1</accession>
<feature type="compositionally biased region" description="Acidic residues" evidence="4">
    <location>
        <begin position="43"/>
        <end position="52"/>
    </location>
</feature>
<feature type="region of interest" description="Disordered" evidence="4">
    <location>
        <begin position="1"/>
        <end position="62"/>
    </location>
</feature>
<dbReference type="EMBL" id="JHEG04000001">
    <property type="protein sequence ID" value="KAF3885326.1"/>
    <property type="molecule type" value="Genomic_DNA"/>
</dbReference>
<name>A0A8S9SZR1_9CYAN</name>
<protein>
    <submittedName>
        <fullName evidence="8">Efflux RND transporter periplasmic adaptor subunit</fullName>
    </submittedName>
</protein>
<dbReference type="RefSeq" id="WP_082051797.1">
    <property type="nucleotide sequence ID" value="NZ_JHEG04000001.1"/>
</dbReference>
<dbReference type="InterPro" id="IPR058625">
    <property type="entry name" value="MdtA-like_BSH"/>
</dbReference>
<evidence type="ECO:0000313" key="8">
    <source>
        <dbReference type="EMBL" id="KAF3885326.1"/>
    </source>
</evidence>
<comment type="caution">
    <text evidence="8">The sequence shown here is derived from an EMBL/GenBank/DDBJ whole genome shotgun (WGS) entry which is preliminary data.</text>
</comment>
<dbReference type="InterPro" id="IPR006143">
    <property type="entry name" value="RND_pump_MFP"/>
</dbReference>
<dbReference type="SUPFAM" id="SSF111369">
    <property type="entry name" value="HlyD-like secretion proteins"/>
    <property type="match status" value="1"/>
</dbReference>
<evidence type="ECO:0000256" key="3">
    <source>
        <dbReference type="SAM" id="Coils"/>
    </source>
</evidence>
<dbReference type="GO" id="GO:0015562">
    <property type="term" value="F:efflux transmembrane transporter activity"/>
    <property type="evidence" value="ECO:0007669"/>
    <property type="project" value="TreeGrafter"/>
</dbReference>
<feature type="domain" description="Multidrug resistance protein MdtA-like beta-barrel" evidence="7">
    <location>
        <begin position="334"/>
        <end position="391"/>
    </location>
</feature>
<feature type="transmembrane region" description="Helical" evidence="5">
    <location>
        <begin position="66"/>
        <end position="86"/>
    </location>
</feature>
<organism evidence="8 9">
    <name type="scientific">Tolypothrix bouteillei VB521301</name>
    <dbReference type="NCBI Taxonomy" id="1479485"/>
    <lineage>
        <taxon>Bacteria</taxon>
        <taxon>Bacillati</taxon>
        <taxon>Cyanobacteriota</taxon>
        <taxon>Cyanophyceae</taxon>
        <taxon>Nostocales</taxon>
        <taxon>Tolypothrichaceae</taxon>
        <taxon>Tolypothrix</taxon>
    </lineage>
</organism>
<comment type="similarity">
    <text evidence="2">Belongs to the membrane fusion protein (MFP) (TC 8.A.1) family.</text>
</comment>
<dbReference type="NCBIfam" id="TIGR01730">
    <property type="entry name" value="RND_mfp"/>
    <property type="match status" value="1"/>
</dbReference>
<feature type="compositionally biased region" description="Basic and acidic residues" evidence="4">
    <location>
        <begin position="1"/>
        <end position="22"/>
    </location>
</feature>
<sequence>MKHFEPFEDTKHTRTPDSKDNRFSVVVIPQTQEEISQQTNTVEEADLDDTFPDTDRKPPSPKKRNWWLILGAIALLIGGGFGWRWWQNNNAQKQSPPGQSQSQAVPVRISTVQTATIRDSAEFVANLESRRSVTLQPETQGRVSQIFVKPGNEVQTGTAIVQINPDEQQAALSGATAAVAASQAEVTSARATLSSLEAERLSNQSQLRLSQEQYQRYSNLATQGAVSRETRDQYLNQFQAARSSLAAINKKIEAQRAVVAQSEKAVQQAQANAQQSQAQLQNYRVTAPFAGTVGNIPVKVGDIVTTSTQLTTITQNQPLEVNISIPLQQASRVRVGTPVQLIDAQGQNIGTSKVFFISPQTANDTQSVLIKALFDNAKGQLRADSFVQARVIWEQRPGVLIPTEAISRVAGQTFVYVAQQQEQNQQGKTQLIARQKLVKLGDLQGNSYQVIEGLEPGEKIIVAGLLNLKNGASITPASK</sequence>